<dbReference type="AlphaFoldDB" id="A0A8S4SL64"/>
<dbReference type="OrthoDB" id="5419617at2759"/>
<reference evidence="1" key="1">
    <citation type="submission" date="2022-03" db="EMBL/GenBank/DDBJ databases">
        <authorList>
            <person name="Lindestad O."/>
        </authorList>
    </citation>
    <scope>NUCLEOTIDE SEQUENCE</scope>
</reference>
<dbReference type="Proteomes" id="UP000838756">
    <property type="component" value="Unassembled WGS sequence"/>
</dbReference>
<evidence type="ECO:0000313" key="2">
    <source>
        <dbReference type="Proteomes" id="UP000838756"/>
    </source>
</evidence>
<organism evidence="1 2">
    <name type="scientific">Pararge aegeria aegeria</name>
    <dbReference type="NCBI Taxonomy" id="348720"/>
    <lineage>
        <taxon>Eukaryota</taxon>
        <taxon>Metazoa</taxon>
        <taxon>Ecdysozoa</taxon>
        <taxon>Arthropoda</taxon>
        <taxon>Hexapoda</taxon>
        <taxon>Insecta</taxon>
        <taxon>Pterygota</taxon>
        <taxon>Neoptera</taxon>
        <taxon>Endopterygota</taxon>
        <taxon>Lepidoptera</taxon>
        <taxon>Glossata</taxon>
        <taxon>Ditrysia</taxon>
        <taxon>Papilionoidea</taxon>
        <taxon>Nymphalidae</taxon>
        <taxon>Satyrinae</taxon>
        <taxon>Satyrini</taxon>
        <taxon>Parargina</taxon>
        <taxon>Pararge</taxon>
    </lineage>
</organism>
<sequence length="274" mass="32198">MTQLEASSVQSQVQKQTFATCYKKPEPGTTPYAPDSTELHLIRTQDPPRRNPRKTNRQKYKALISRNLERKRQRLRHLFNRARNTRNETNWDNFKDAQCQYKKVVKQKADRSWRQFCTNKETTDKGNIIRKILVKKNIRTIGSLKKPDGNYTKNDNEVSKTLIETHFPGCKIVDKPEWHNDNISAPTEADWGIANNIVKHDRIRWAIESFHPFKSAGTDRIFPALLQWGENHIIPWLAEIFKACIAYRYIPLTWREVMNVSPYGNPYVQPTYDL</sequence>
<proteinExistence type="predicted"/>
<evidence type="ECO:0000313" key="1">
    <source>
        <dbReference type="EMBL" id="CAH2267408.1"/>
    </source>
</evidence>
<protein>
    <submittedName>
        <fullName evidence="1">Jg26212 protein</fullName>
    </submittedName>
</protein>
<gene>
    <name evidence="1" type="primary">jg26212</name>
    <name evidence="1" type="ORF">PAEG_LOCUS25962</name>
</gene>
<accession>A0A8S4SL64</accession>
<keyword evidence="2" id="KW-1185">Reference proteome</keyword>
<comment type="caution">
    <text evidence="1">The sequence shown here is derived from an EMBL/GenBank/DDBJ whole genome shotgun (WGS) entry which is preliminary data.</text>
</comment>
<name>A0A8S4SL64_9NEOP</name>
<dbReference type="EMBL" id="CAKXAJ010026351">
    <property type="protein sequence ID" value="CAH2267408.1"/>
    <property type="molecule type" value="Genomic_DNA"/>
</dbReference>